<dbReference type="Proteomes" id="UP000515860">
    <property type="component" value="Chromosome"/>
</dbReference>
<keyword evidence="2" id="KW-1185">Reference proteome</keyword>
<dbReference type="RefSeq" id="WP_249328925.1">
    <property type="nucleotide sequence ID" value="NZ_CP060635.1"/>
</dbReference>
<reference evidence="1 2" key="1">
    <citation type="submission" date="2020-08" db="EMBL/GenBank/DDBJ databases">
        <authorList>
            <person name="Liu C."/>
            <person name="Sun Q."/>
        </authorList>
    </citation>
    <scope>NUCLEOTIDE SEQUENCE [LARGE SCALE GENOMIC DNA]</scope>
    <source>
        <strain evidence="1 2">NSJ-29</strain>
    </source>
</reference>
<evidence type="ECO:0000313" key="2">
    <source>
        <dbReference type="Proteomes" id="UP000515860"/>
    </source>
</evidence>
<sequence length="109" mass="12670">MNEIKSSLIAQLREMTKETDVTVIARAILYFPMLNDEKIAEIVNRIFRVCGQHSLGPGQMLDVLYEYVLKDEIGEENTVQEQETRLGQVMGYTDMEFLDFIHVHSIRDF</sequence>
<organism evidence="1 2">
    <name type="scientific">Wansuia hejianensis</name>
    <dbReference type="NCBI Taxonomy" id="2763667"/>
    <lineage>
        <taxon>Bacteria</taxon>
        <taxon>Bacillati</taxon>
        <taxon>Bacillota</taxon>
        <taxon>Clostridia</taxon>
        <taxon>Lachnospirales</taxon>
        <taxon>Lachnospiraceae</taxon>
        <taxon>Wansuia</taxon>
    </lineage>
</organism>
<evidence type="ECO:0000313" key="1">
    <source>
        <dbReference type="EMBL" id="QNM08781.1"/>
    </source>
</evidence>
<protein>
    <submittedName>
        <fullName evidence="1">Uncharacterized protein</fullName>
    </submittedName>
</protein>
<dbReference type="AlphaFoldDB" id="A0A7G9GD99"/>
<proteinExistence type="predicted"/>
<accession>A0A7G9GD99</accession>
<name>A0A7G9GD99_9FIRM</name>
<gene>
    <name evidence="1" type="ORF">H9Q79_00195</name>
</gene>
<dbReference type="EMBL" id="CP060635">
    <property type="protein sequence ID" value="QNM08781.1"/>
    <property type="molecule type" value="Genomic_DNA"/>
</dbReference>
<dbReference type="KEGG" id="whj:H9Q79_00195"/>